<feature type="binding site" evidence="11">
    <location>
        <begin position="262"/>
        <end position="264"/>
    </location>
    <ligand>
        <name>NAD(+)</name>
        <dbReference type="ChEBI" id="CHEBI:57540"/>
    </ligand>
</feature>
<dbReference type="InterPro" id="IPR015875">
    <property type="entry name" value="IMP_DH/GMP_Rdtase_CS"/>
</dbReference>
<dbReference type="OrthoDB" id="9805398at2"/>
<dbReference type="EMBL" id="NMTW01000053">
    <property type="protein sequence ID" value="PDX74210.1"/>
    <property type="molecule type" value="Genomic_DNA"/>
</dbReference>
<feature type="binding site" description="in other chain" evidence="12">
    <location>
        <position position="320"/>
    </location>
    <ligand>
        <name>K(+)</name>
        <dbReference type="ChEBI" id="CHEBI:29103"/>
        <note>ligand shared between two tetrameric partners</note>
    </ligand>
</feature>
<evidence type="ECO:0000256" key="8">
    <source>
        <dbReference type="ARBA" id="ARBA00023027"/>
    </source>
</evidence>
<evidence type="ECO:0000313" key="15">
    <source>
        <dbReference type="EMBL" id="CUM73925.1"/>
    </source>
</evidence>
<dbReference type="Proteomes" id="UP000219901">
    <property type="component" value="Unassembled WGS sequence"/>
</dbReference>
<name>A0A173R7Z2_9FIRM</name>
<dbReference type="GO" id="GO:0006183">
    <property type="term" value="P:GTP biosynthetic process"/>
    <property type="evidence" value="ECO:0007669"/>
    <property type="project" value="TreeGrafter"/>
</dbReference>
<dbReference type="EMBL" id="WKQM01000023">
    <property type="protein sequence ID" value="MSC52375.1"/>
    <property type="molecule type" value="Genomic_DNA"/>
</dbReference>
<dbReference type="InterPro" id="IPR000644">
    <property type="entry name" value="CBS_dom"/>
</dbReference>
<dbReference type="Proteomes" id="UP000095649">
    <property type="component" value="Unassembled WGS sequence"/>
</dbReference>
<keyword evidence="3" id="KW-0479">Metal-binding</keyword>
<dbReference type="PIRSF" id="PIRSF000130">
    <property type="entry name" value="IMPDH"/>
    <property type="match status" value="1"/>
</dbReference>
<evidence type="ECO:0000313" key="28">
    <source>
        <dbReference type="Proteomes" id="UP000477010"/>
    </source>
</evidence>
<evidence type="ECO:0000313" key="26">
    <source>
        <dbReference type="Proteomes" id="UP000260782"/>
    </source>
</evidence>
<dbReference type="Proteomes" id="UP000462091">
    <property type="component" value="Unassembled WGS sequence"/>
</dbReference>
<evidence type="ECO:0000256" key="6">
    <source>
        <dbReference type="ARBA" id="ARBA00022958"/>
    </source>
</evidence>
<feature type="binding site" description="in other chain" evidence="12">
    <location>
        <position position="315"/>
    </location>
    <ligand>
        <name>K(+)</name>
        <dbReference type="ChEBI" id="CHEBI:29103"/>
        <note>ligand shared between two tetrameric partners</note>
    </ligand>
</feature>
<feature type="binding site" description="in other chain" evidence="12">
    <location>
        <position position="317"/>
    </location>
    <ligand>
        <name>K(+)</name>
        <dbReference type="ChEBI" id="CHEBI:29103"/>
        <note>ligand shared between two tetrameric partners</note>
    </ligand>
</feature>
<dbReference type="SMART" id="SM01240">
    <property type="entry name" value="IMPDH"/>
    <property type="match status" value="1"/>
</dbReference>
<evidence type="ECO:0000313" key="24">
    <source>
        <dbReference type="Proteomes" id="UP000220157"/>
    </source>
</evidence>
<comment type="cofactor">
    <cofactor evidence="1">
        <name>K(+)</name>
        <dbReference type="ChEBI" id="CHEBI:29103"/>
    </cofactor>
</comment>
<reference evidence="20 25" key="4">
    <citation type="submission" date="2018-02" db="EMBL/GenBank/DDBJ databases">
        <title>Complete genome sequencing of Faecalibacterium prausnitzii strains isolated from the human gut.</title>
        <authorList>
            <person name="Fitzgerald B.C."/>
            <person name="Shkoporov A.N."/>
            <person name="Ross P.R."/>
            <person name="Hill C."/>
        </authorList>
    </citation>
    <scope>NUCLEOTIDE SEQUENCE [LARGE SCALE GENOMIC DNA]</scope>
    <source>
        <strain evidence="20 25">APC924/119</strain>
    </source>
</reference>
<keyword evidence="8 11" id="KW-0520">NAD</keyword>
<keyword evidence="4" id="KW-0332">GMP biosynthesis</keyword>
<keyword evidence="9 13" id="KW-0129">CBS domain</keyword>
<dbReference type="Pfam" id="PF00571">
    <property type="entry name" value="CBS"/>
    <property type="match status" value="1"/>
</dbReference>
<dbReference type="GO" id="GO:0003938">
    <property type="term" value="F:IMP dehydrogenase activity"/>
    <property type="evidence" value="ECO:0007669"/>
    <property type="project" value="UniProtKB-EC"/>
</dbReference>
<dbReference type="PANTHER" id="PTHR11911">
    <property type="entry name" value="INOSINE-5-MONOPHOSPHATE DEHYDROGENASE RELATED"/>
    <property type="match status" value="1"/>
</dbReference>
<sequence length="504" mass="54826">MAYFYEEPSRTFGEYLLVPGYSSAENVPTAVSLKTPLVKYRKGQEECPLQMNIPMISAIMQSVSGDKLAIALARQGGVSFIYGSQSIENEAAMVRRVKSFKAGYVVSDSNLAPTATLHDVLELKARTGHSTIAITADGTPNGKLLGIVASRDYRVNHTPDDACVTTFMTPVEKLVTAPANTSLHDCNNIIWDNKINTLPLVDAEGNLVYMVFRKDYDSHKANVNELLDKNKSYVVGAGINTRDYAQRVPALVEAGVDVLCIDSSEGYSEWQSRTIGWIREHYGDTVKVGAGNVVDAEGFRFLAEAGADFVKIGIGGGSICITRETKGIGRGQATAVIEVAKARDEYYKETGIYVPICSDGGIVHDYHITLALAMGADFVMLGRYFARFDESPTNKVRINGQYMKEYWGEGSNRARNWQRYDLGGSTKLSFEEGVDSYVPYAGPLADGVQTTLYKVKSTMCNCGALSIPELQQKAKLTVVSSTSIVEGGSHDVVLKNATPSIMNG</sequence>
<evidence type="ECO:0000256" key="12">
    <source>
        <dbReference type="PIRSR" id="PIRSR000130-4"/>
    </source>
</evidence>
<dbReference type="SUPFAM" id="SSF54631">
    <property type="entry name" value="CBS-domain pair"/>
    <property type="match status" value="1"/>
</dbReference>
<dbReference type="Proteomes" id="UP000260782">
    <property type="component" value="Unassembled WGS sequence"/>
</dbReference>
<evidence type="ECO:0000256" key="1">
    <source>
        <dbReference type="ARBA" id="ARBA00001958"/>
    </source>
</evidence>
<dbReference type="Pfam" id="PF00478">
    <property type="entry name" value="IMPDH"/>
    <property type="match status" value="1"/>
</dbReference>
<keyword evidence="7 15" id="KW-0560">Oxidoreductase</keyword>
<evidence type="ECO:0000313" key="21">
    <source>
        <dbReference type="EMBL" id="RGB83178.1"/>
    </source>
</evidence>
<feature type="domain" description="CBS" evidence="14">
    <location>
        <begin position="168"/>
        <end position="226"/>
    </location>
</feature>
<evidence type="ECO:0000256" key="13">
    <source>
        <dbReference type="PROSITE-ProRule" id="PRU00703"/>
    </source>
</evidence>
<keyword evidence="5" id="KW-0658">Purine biosynthesis</keyword>
<dbReference type="InterPro" id="IPR013785">
    <property type="entry name" value="Aldolase_TIM"/>
</dbReference>
<evidence type="ECO:0000259" key="14">
    <source>
        <dbReference type="PROSITE" id="PS51371"/>
    </source>
</evidence>
<dbReference type="EMBL" id="PRLF01000001">
    <property type="protein sequence ID" value="RAW67401.1"/>
    <property type="molecule type" value="Genomic_DNA"/>
</dbReference>
<comment type="similarity">
    <text evidence="2">Belongs to the IMPDH/GMPR family.</text>
</comment>
<dbReference type="RefSeq" id="WP_015538370.1">
    <property type="nucleotide sequence ID" value="NZ_CP030777.1"/>
</dbReference>
<dbReference type="NCBIfam" id="NF005493">
    <property type="entry name" value="PRK07107.1"/>
    <property type="match status" value="1"/>
</dbReference>
<evidence type="ECO:0000313" key="16">
    <source>
        <dbReference type="EMBL" id="MSC52375.1"/>
    </source>
</evidence>
<dbReference type="SUPFAM" id="SSF51412">
    <property type="entry name" value="Inosine monophosphate dehydrogenase (IMPDH)"/>
    <property type="match status" value="1"/>
</dbReference>
<dbReference type="CDD" id="cd04601">
    <property type="entry name" value="CBS_pair_IMPDH"/>
    <property type="match status" value="1"/>
</dbReference>
<evidence type="ECO:0000256" key="5">
    <source>
        <dbReference type="ARBA" id="ARBA00022755"/>
    </source>
</evidence>
<organism evidence="15 22">
    <name type="scientific">Faecalibacterium prausnitzii</name>
    <dbReference type="NCBI Taxonomy" id="853"/>
    <lineage>
        <taxon>Bacteria</taxon>
        <taxon>Bacillati</taxon>
        <taxon>Bacillota</taxon>
        <taxon>Clostridia</taxon>
        <taxon>Eubacteriales</taxon>
        <taxon>Oscillospiraceae</taxon>
        <taxon>Faecalibacterium</taxon>
    </lineage>
</organism>
<dbReference type="Proteomes" id="UP000220157">
    <property type="component" value="Unassembled WGS sequence"/>
</dbReference>
<dbReference type="CDD" id="cd00381">
    <property type="entry name" value="IMPDH"/>
    <property type="match status" value="1"/>
</dbReference>
<evidence type="ECO:0000256" key="7">
    <source>
        <dbReference type="ARBA" id="ARBA00023002"/>
    </source>
</evidence>
<evidence type="ECO:0000313" key="27">
    <source>
        <dbReference type="Proteomes" id="UP000462091"/>
    </source>
</evidence>
<dbReference type="InterPro" id="IPR005990">
    <property type="entry name" value="IMP_DH"/>
</dbReference>
<dbReference type="EMBL" id="NMTV01000071">
    <property type="protein sequence ID" value="PDX71214.1"/>
    <property type="molecule type" value="Genomic_DNA"/>
</dbReference>
<dbReference type="FunFam" id="3.20.20.70:FF:000424">
    <property type="entry name" value="Inosine-5'-monophosphate dehydrogenase 2"/>
    <property type="match status" value="1"/>
</dbReference>
<reference evidence="23 24" key="2">
    <citation type="journal article" date="2017" name="Front. Microbiol.">
        <title>New Insights into the Diversity of the Genus Faecalibacterium.</title>
        <authorList>
            <person name="Benevides L."/>
            <person name="Burman S."/>
            <person name="Martin R."/>
            <person name="Robert V."/>
            <person name="Thomas M."/>
            <person name="Miquel S."/>
            <person name="Chain F."/>
            <person name="Sokol H."/>
            <person name="Bermudez-Humaran L.G."/>
            <person name="Morrison M."/>
            <person name="Langella P."/>
            <person name="Azevedo V.A."/>
            <person name="Chatel J.M."/>
            <person name="Soares S."/>
        </authorList>
    </citation>
    <scope>NUCLEOTIDE SEQUENCE [LARGE SCALE GENOMIC DNA]</scope>
    <source>
        <strain evidence="18 23">CNCM I 4546</strain>
        <strain evidence="19 24">CNCM I 4573</strain>
    </source>
</reference>
<evidence type="ECO:0000313" key="22">
    <source>
        <dbReference type="Proteomes" id="UP000095649"/>
    </source>
</evidence>
<reference evidence="15 22" key="1">
    <citation type="submission" date="2015-09" db="EMBL/GenBank/DDBJ databases">
        <authorList>
            <consortium name="Pathogen Informatics"/>
        </authorList>
    </citation>
    <scope>NUCLEOTIDE SEQUENCE [LARGE SCALE GENOMIC DNA]</scope>
    <source>
        <strain evidence="15 22">2789STDY5834970</strain>
    </source>
</reference>
<evidence type="ECO:0000313" key="23">
    <source>
        <dbReference type="Proteomes" id="UP000219901"/>
    </source>
</evidence>
<dbReference type="Gene3D" id="3.20.20.70">
    <property type="entry name" value="Aldolase class I"/>
    <property type="match status" value="1"/>
</dbReference>
<accession>A0A173R7Z2</accession>
<dbReference type="GO" id="GO:0046872">
    <property type="term" value="F:metal ion binding"/>
    <property type="evidence" value="ECO:0007669"/>
    <property type="project" value="UniProtKB-KW"/>
</dbReference>
<keyword evidence="6 12" id="KW-0630">Potassium</keyword>
<proteinExistence type="inferred from homology"/>
<evidence type="ECO:0000313" key="17">
    <source>
        <dbReference type="EMBL" id="MSC79477.1"/>
    </source>
</evidence>
<reference evidence="18" key="3">
    <citation type="submission" date="2017-07" db="EMBL/GenBank/DDBJ databases">
        <authorList>
            <person name="Sun Z.S."/>
            <person name="Albrecht U."/>
            <person name="Echele G."/>
            <person name="Lee C.C."/>
        </authorList>
    </citation>
    <scope>NUCLEOTIDE SEQUENCE</scope>
    <source>
        <strain evidence="18">CNCM I 4546</strain>
        <strain evidence="19">CNCM I 4573</strain>
    </source>
</reference>
<dbReference type="EMBL" id="QVES01000017">
    <property type="protein sequence ID" value="RGB83178.1"/>
    <property type="molecule type" value="Genomic_DNA"/>
</dbReference>
<dbReference type="EMBL" id="WKQE01000001">
    <property type="protein sequence ID" value="MSC79477.1"/>
    <property type="molecule type" value="Genomic_DNA"/>
</dbReference>
<evidence type="ECO:0000256" key="9">
    <source>
        <dbReference type="ARBA" id="ARBA00023122"/>
    </source>
</evidence>
<dbReference type="PANTHER" id="PTHR11911:SF111">
    <property type="entry name" value="INOSINE-5'-MONOPHOSPHATE DEHYDROGENASE"/>
    <property type="match status" value="1"/>
</dbReference>
<protein>
    <submittedName>
        <fullName evidence="16">IMP dehydrogenase</fullName>
        <ecNumber evidence="15 16">1.1.1.205</ecNumber>
    </submittedName>
    <submittedName>
        <fullName evidence="18">Inosine 5-monophosphate dehydrogenase</fullName>
    </submittedName>
    <submittedName>
        <fullName evidence="15">Inosine-5'-monophosphate dehydrogenase</fullName>
    </submittedName>
</protein>
<evidence type="ECO:0000256" key="10">
    <source>
        <dbReference type="ARBA" id="ARBA00048028"/>
    </source>
</evidence>
<dbReference type="Proteomes" id="UP000250550">
    <property type="component" value="Unassembled WGS sequence"/>
</dbReference>
<dbReference type="InterPro" id="IPR001093">
    <property type="entry name" value="IMP_DH_GMPRt"/>
</dbReference>
<feature type="binding site" evidence="11">
    <location>
        <begin position="313"/>
        <end position="315"/>
    </location>
    <ligand>
        <name>NAD(+)</name>
        <dbReference type="ChEBI" id="CHEBI:57540"/>
    </ligand>
</feature>
<evidence type="ECO:0000313" key="20">
    <source>
        <dbReference type="EMBL" id="RAW67401.1"/>
    </source>
</evidence>
<gene>
    <name evidence="15" type="primary">guaB</name>
    <name evidence="20" type="ORF">C4N21_01625</name>
    <name evidence="18" type="ORF">CGS55_13575</name>
    <name evidence="19" type="ORF">CGS56_14310</name>
    <name evidence="21" type="ORF">DWZ25_12340</name>
    <name evidence="15" type="ORF">ERS852582_00325</name>
    <name evidence="17" type="ORF">GKD85_01320</name>
    <name evidence="16" type="ORF">GKE10_10765</name>
</gene>
<dbReference type="AlphaFoldDB" id="A0A173R7Z2"/>
<dbReference type="GO" id="GO:0006177">
    <property type="term" value="P:GMP biosynthetic process"/>
    <property type="evidence" value="ECO:0007669"/>
    <property type="project" value="UniProtKB-KW"/>
</dbReference>
<evidence type="ECO:0000256" key="3">
    <source>
        <dbReference type="ARBA" id="ARBA00022723"/>
    </source>
</evidence>
<evidence type="ECO:0000313" key="19">
    <source>
        <dbReference type="EMBL" id="PDX74210.1"/>
    </source>
</evidence>
<evidence type="ECO:0000256" key="4">
    <source>
        <dbReference type="ARBA" id="ARBA00022749"/>
    </source>
</evidence>
<dbReference type="InterPro" id="IPR046342">
    <property type="entry name" value="CBS_dom_sf"/>
</dbReference>
<evidence type="ECO:0000256" key="2">
    <source>
        <dbReference type="ARBA" id="ARBA00005502"/>
    </source>
</evidence>
<reference evidence="21 26" key="5">
    <citation type="submission" date="2018-08" db="EMBL/GenBank/DDBJ databases">
        <title>A genome reference for cultivated species of the human gut microbiota.</title>
        <authorList>
            <person name="Zou Y."/>
            <person name="Xue W."/>
            <person name="Luo G."/>
        </authorList>
    </citation>
    <scope>NUCLEOTIDE SEQUENCE [LARGE SCALE GENOMIC DNA]</scope>
    <source>
        <strain evidence="21 26">AF31-14AC</strain>
    </source>
</reference>
<evidence type="ECO:0000313" key="18">
    <source>
        <dbReference type="EMBL" id="PDX71214.1"/>
    </source>
</evidence>
<evidence type="ECO:0000313" key="25">
    <source>
        <dbReference type="Proteomes" id="UP000250550"/>
    </source>
</evidence>
<comment type="catalytic activity">
    <reaction evidence="10">
        <text>IMP + NAD(+) + H2O = XMP + NADH + H(+)</text>
        <dbReference type="Rhea" id="RHEA:11708"/>
        <dbReference type="ChEBI" id="CHEBI:15377"/>
        <dbReference type="ChEBI" id="CHEBI:15378"/>
        <dbReference type="ChEBI" id="CHEBI:57464"/>
        <dbReference type="ChEBI" id="CHEBI:57540"/>
        <dbReference type="ChEBI" id="CHEBI:57945"/>
        <dbReference type="ChEBI" id="CHEBI:58053"/>
        <dbReference type="EC" id="1.1.1.205"/>
    </reaction>
</comment>
<dbReference type="EMBL" id="CYXN01000001">
    <property type="protein sequence ID" value="CUM73925.1"/>
    <property type="molecule type" value="Genomic_DNA"/>
</dbReference>
<dbReference type="PROSITE" id="PS51371">
    <property type="entry name" value="CBS"/>
    <property type="match status" value="1"/>
</dbReference>
<dbReference type="PROSITE" id="PS00487">
    <property type="entry name" value="IMP_DH_GMP_RED"/>
    <property type="match status" value="1"/>
</dbReference>
<reference evidence="27 28" key="6">
    <citation type="journal article" date="2019" name="Nat. Med.">
        <title>A library of human gut bacterial isolates paired with longitudinal multiomics data enables mechanistic microbiome research.</title>
        <authorList>
            <person name="Poyet M."/>
            <person name="Groussin M."/>
            <person name="Gibbons S.M."/>
            <person name="Avila-Pacheco J."/>
            <person name="Jiang X."/>
            <person name="Kearney S.M."/>
            <person name="Perrotta A.R."/>
            <person name="Berdy B."/>
            <person name="Zhao S."/>
            <person name="Lieberman T.D."/>
            <person name="Swanson P.K."/>
            <person name="Smith M."/>
            <person name="Roesemann S."/>
            <person name="Alexander J.E."/>
            <person name="Rich S.A."/>
            <person name="Livny J."/>
            <person name="Vlamakis H."/>
            <person name="Clish C."/>
            <person name="Bullock K."/>
            <person name="Deik A."/>
            <person name="Scott J."/>
            <person name="Pierce K.A."/>
            <person name="Xavier R.J."/>
            <person name="Alm E.J."/>
        </authorList>
    </citation>
    <scope>NUCLEOTIDE SEQUENCE [LARGE SCALE GENOMIC DNA]</scope>
    <source>
        <strain evidence="16 27">BIOML-B1</strain>
        <strain evidence="17 28">BIOML-B9</strain>
    </source>
</reference>
<dbReference type="EC" id="1.1.1.205" evidence="15 16"/>
<evidence type="ECO:0000256" key="11">
    <source>
        <dbReference type="PIRSR" id="PIRSR000130-3"/>
    </source>
</evidence>
<dbReference type="Proteomes" id="UP000477010">
    <property type="component" value="Unassembled WGS sequence"/>
</dbReference>